<feature type="domain" description="Glucose-1-phosphate adenylyltransferase/Bifunctional protein GlmU-like C-terminal hexapeptide" evidence="4">
    <location>
        <begin position="286"/>
        <end position="360"/>
    </location>
</feature>
<dbReference type="CDD" id="cd04651">
    <property type="entry name" value="LbH_G1P_AT_C"/>
    <property type="match status" value="1"/>
</dbReference>
<evidence type="ECO:0000313" key="6">
    <source>
        <dbReference type="Proteomes" id="UP000179284"/>
    </source>
</evidence>
<evidence type="ECO:0000313" key="5">
    <source>
        <dbReference type="EMBL" id="AOZ96004.1"/>
    </source>
</evidence>
<dbReference type="NCBIfam" id="TIGR02092">
    <property type="entry name" value="glgD"/>
    <property type="match status" value="1"/>
</dbReference>
<dbReference type="GO" id="GO:0005978">
    <property type="term" value="P:glycogen biosynthetic process"/>
    <property type="evidence" value="ECO:0007669"/>
    <property type="project" value="UniProtKB-KW"/>
</dbReference>
<dbReference type="Proteomes" id="UP000179284">
    <property type="component" value="Chromosome I"/>
</dbReference>
<keyword evidence="6" id="KW-1185">Reference proteome</keyword>
<evidence type="ECO:0000259" key="3">
    <source>
        <dbReference type="Pfam" id="PF00483"/>
    </source>
</evidence>
<dbReference type="InterPro" id="IPR011832">
    <property type="entry name" value="GlgDAde_trans"/>
</dbReference>
<comment type="similarity">
    <text evidence="1">Belongs to the bacterial/plant glucose-1-phosphate adenylyltransferase family.</text>
</comment>
<dbReference type="InterPro" id="IPR056818">
    <property type="entry name" value="GlmU/GlgC-like_hexapep"/>
</dbReference>
<dbReference type="Gene3D" id="3.90.550.10">
    <property type="entry name" value="Spore Coat Polysaccharide Biosynthesis Protein SpsA, Chain A"/>
    <property type="match status" value="1"/>
</dbReference>
<evidence type="ECO:0000256" key="1">
    <source>
        <dbReference type="ARBA" id="ARBA00010443"/>
    </source>
</evidence>
<feature type="domain" description="Nucleotidyl transferase" evidence="3">
    <location>
        <begin position="28"/>
        <end position="256"/>
    </location>
</feature>
<organism evidence="5 6">
    <name type="scientific">Butyrivibrio hungatei</name>
    <dbReference type="NCBI Taxonomy" id="185008"/>
    <lineage>
        <taxon>Bacteria</taxon>
        <taxon>Bacillati</taxon>
        <taxon>Bacillota</taxon>
        <taxon>Clostridia</taxon>
        <taxon>Lachnospirales</taxon>
        <taxon>Lachnospiraceae</taxon>
        <taxon>Butyrivibrio</taxon>
    </lineage>
</organism>
<dbReference type="GO" id="GO:0008878">
    <property type="term" value="F:glucose-1-phosphate adenylyltransferase activity"/>
    <property type="evidence" value="ECO:0007669"/>
    <property type="project" value="InterPro"/>
</dbReference>
<dbReference type="PANTHER" id="PTHR43523:SF6">
    <property type="entry name" value="GLYCOGEN BIOSYNTHESIS PROTEIN GLGD"/>
    <property type="match status" value="1"/>
</dbReference>
<dbReference type="AlphaFoldDB" id="A0A1D9P0W8"/>
<dbReference type="Gene3D" id="2.160.10.10">
    <property type="entry name" value="Hexapeptide repeat proteins"/>
    <property type="match status" value="1"/>
</dbReference>
<evidence type="ECO:0000259" key="4">
    <source>
        <dbReference type="Pfam" id="PF24894"/>
    </source>
</evidence>
<dbReference type="InterPro" id="IPR029044">
    <property type="entry name" value="Nucleotide-diphossugar_trans"/>
</dbReference>
<sequence>MATALGIVSSADNTIHVDGLQDYRPIGAFSFLGRFRVIDFPISNMSNSDINRIQVFLNSRPRSIAEHVGSGRHYNINSKRGKIQLLFTENTSSRSIYNNDILAYKENLDYIQRAHQEYVIITPSYMVYKQDFRQLLDTHIQTGAEVTVLYHKIDNARDYFKNCHTVTLNKQKGVQAIEKNLGTANNKNILMDTYCLKKDLFVELVNDASFMSSIYTFADILNLMCKQLDVRAFQHKGYFASLTSLQDYYHASMELLDYNTASEMFKSDWPIYTRTTDSCPTQYFESAKVNNSFISNGCLIEGTVENSIIGRGVTIKKGAVVKNSIIMAYAEIEAGIHIENAIVDKWAKIIHAKTIMGTENEPQYIKRQDTL</sequence>
<dbReference type="EMBL" id="CP017831">
    <property type="protein sequence ID" value="AOZ96004.1"/>
    <property type="molecule type" value="Genomic_DNA"/>
</dbReference>
<dbReference type="InterPro" id="IPR011004">
    <property type="entry name" value="Trimer_LpxA-like_sf"/>
</dbReference>
<keyword evidence="5" id="KW-0808">Transferase</keyword>
<reference evidence="6" key="1">
    <citation type="submission" date="2016-10" db="EMBL/GenBank/DDBJ databases">
        <title>The complete genome sequence of the rumen bacterium Butyrivibrio hungatei MB2003.</title>
        <authorList>
            <person name="Palevich N."/>
            <person name="Kelly W.J."/>
            <person name="Leahy S.C."/>
            <person name="Altermann E."/>
            <person name="Rakonjac J."/>
            <person name="Attwood G.T."/>
        </authorList>
    </citation>
    <scope>NUCLEOTIDE SEQUENCE [LARGE SCALE GENOMIC DNA]</scope>
    <source>
        <strain evidence="6">MB2003</strain>
    </source>
</reference>
<dbReference type="Pfam" id="PF00483">
    <property type="entry name" value="NTP_transferase"/>
    <property type="match status" value="1"/>
</dbReference>
<dbReference type="RefSeq" id="WP_071175725.1">
    <property type="nucleotide sequence ID" value="NZ_CP017831.1"/>
</dbReference>
<dbReference type="Pfam" id="PF24894">
    <property type="entry name" value="Hexapep_GlmU"/>
    <property type="match status" value="1"/>
</dbReference>
<dbReference type="PANTHER" id="PTHR43523">
    <property type="entry name" value="GLUCOSE-1-PHOSPHATE ADENYLYLTRANSFERASE-RELATED"/>
    <property type="match status" value="1"/>
</dbReference>
<gene>
    <name evidence="5" type="ORF">bhn_I0970</name>
</gene>
<keyword evidence="2" id="KW-0320">Glycogen biosynthesis</keyword>
<proteinExistence type="inferred from homology"/>
<evidence type="ECO:0000256" key="2">
    <source>
        <dbReference type="ARBA" id="ARBA00023056"/>
    </source>
</evidence>
<dbReference type="SUPFAM" id="SSF53448">
    <property type="entry name" value="Nucleotide-diphospho-sugar transferases"/>
    <property type="match status" value="1"/>
</dbReference>
<dbReference type="InterPro" id="IPR005835">
    <property type="entry name" value="NTP_transferase_dom"/>
</dbReference>
<dbReference type="KEGG" id="bhu:bhn_I0970"/>
<dbReference type="OrthoDB" id="9801810at2"/>
<dbReference type="SUPFAM" id="SSF51161">
    <property type="entry name" value="Trimeric LpxA-like enzymes"/>
    <property type="match status" value="1"/>
</dbReference>
<keyword evidence="5" id="KW-0548">Nucleotidyltransferase</keyword>
<name>A0A1D9P0W8_9FIRM</name>
<protein>
    <submittedName>
        <fullName evidence="5">Glucose-1-phosphate adenylyltransferase GlgD</fullName>
    </submittedName>
</protein>
<dbReference type="InterPro" id="IPR011831">
    <property type="entry name" value="ADP-Glc_PPase"/>
</dbReference>
<accession>A0A1D9P0W8</accession>